<feature type="transmembrane region" description="Helical" evidence="1">
    <location>
        <begin position="165"/>
        <end position="184"/>
    </location>
</feature>
<gene>
    <name evidence="2" type="ORF">FHQ07_00830</name>
</gene>
<feature type="transmembrane region" description="Helical" evidence="1">
    <location>
        <begin position="132"/>
        <end position="153"/>
    </location>
</feature>
<reference evidence="2 3" key="1">
    <citation type="submission" date="2019-06" db="EMBL/GenBank/DDBJ databases">
        <title>Thermomonas aquatica sp. nov., isolated from an industrial wastewater treatment plant.</title>
        <authorList>
            <person name="Jeon J.H."/>
            <person name="Park D.-S."/>
        </authorList>
    </citation>
    <scope>NUCLEOTIDE SEQUENCE [LARGE SCALE GENOMIC DNA]</scope>
    <source>
        <strain evidence="2 3">SY21</strain>
    </source>
</reference>
<feature type="transmembrane region" description="Helical" evidence="1">
    <location>
        <begin position="5"/>
        <end position="25"/>
    </location>
</feature>
<proteinExistence type="predicted"/>
<dbReference type="KEGG" id="thes:FHQ07_00830"/>
<evidence type="ECO:0000313" key="2">
    <source>
        <dbReference type="EMBL" id="QDA55963.1"/>
    </source>
</evidence>
<keyword evidence="3" id="KW-1185">Reference proteome</keyword>
<dbReference type="OrthoDB" id="5948702at2"/>
<keyword evidence="1" id="KW-0472">Membrane</keyword>
<dbReference type="Proteomes" id="UP000308149">
    <property type="component" value="Chromosome"/>
</dbReference>
<protein>
    <recommendedName>
        <fullName evidence="4">DUF1761 domain-containing protein</fullName>
    </recommendedName>
</protein>
<evidence type="ECO:0000313" key="3">
    <source>
        <dbReference type="Proteomes" id="UP000308149"/>
    </source>
</evidence>
<feature type="transmembrane region" description="Helical" evidence="1">
    <location>
        <begin position="107"/>
        <end position="125"/>
    </location>
</feature>
<dbReference type="EMBL" id="CP040871">
    <property type="protein sequence ID" value="QDA55963.1"/>
    <property type="molecule type" value="Genomic_DNA"/>
</dbReference>
<evidence type="ECO:0008006" key="4">
    <source>
        <dbReference type="Google" id="ProtNLM"/>
    </source>
</evidence>
<sequence>MRILIAGIIGGVVMFIWGAVAHMMLPIGEMGMKVPTEQASAISALGPTTQGAGVYMYPSMPAEDWQDDAKMKAFAESAKGQPYAFVIYQPGGNPVNASMGPALGKQFASDTAGALVLAWVLSLVAGGFGRRVLVGAAAGLFAWLAVSVPYWNWYMFPGDFTVGALLEQLIGWTVAAAASAWWLGRGERR</sequence>
<accession>A0A5B7ZN37</accession>
<keyword evidence="1" id="KW-0812">Transmembrane</keyword>
<organism evidence="2 3">
    <name type="scientific">Thermomonas aquatica</name>
    <dbReference type="NCBI Taxonomy" id="2202149"/>
    <lineage>
        <taxon>Bacteria</taxon>
        <taxon>Pseudomonadati</taxon>
        <taxon>Pseudomonadota</taxon>
        <taxon>Gammaproteobacteria</taxon>
        <taxon>Lysobacterales</taxon>
        <taxon>Lysobacteraceae</taxon>
        <taxon>Thermomonas</taxon>
    </lineage>
</organism>
<name>A0A5B7ZN37_9GAMM</name>
<dbReference type="RefSeq" id="WP_139714847.1">
    <property type="nucleotide sequence ID" value="NZ_CP040871.1"/>
</dbReference>
<keyword evidence="1" id="KW-1133">Transmembrane helix</keyword>
<dbReference type="AlphaFoldDB" id="A0A5B7ZN37"/>
<evidence type="ECO:0000256" key="1">
    <source>
        <dbReference type="SAM" id="Phobius"/>
    </source>
</evidence>